<evidence type="ECO:0000256" key="11">
    <source>
        <dbReference type="SAM" id="Phobius"/>
    </source>
</evidence>
<dbReference type="SUPFAM" id="SSF90123">
    <property type="entry name" value="ABC transporter transmembrane region"/>
    <property type="match status" value="1"/>
</dbReference>
<evidence type="ECO:0000256" key="5">
    <source>
        <dbReference type="ARBA" id="ARBA00022741"/>
    </source>
</evidence>
<feature type="transmembrane region" description="Helical" evidence="11">
    <location>
        <begin position="313"/>
        <end position="331"/>
    </location>
</feature>
<keyword evidence="2" id="KW-0813">Transport</keyword>
<dbReference type="GO" id="GO:0008233">
    <property type="term" value="F:peptidase activity"/>
    <property type="evidence" value="ECO:0007669"/>
    <property type="project" value="InterPro"/>
</dbReference>
<feature type="transmembrane region" description="Helical" evidence="11">
    <location>
        <begin position="172"/>
        <end position="194"/>
    </location>
</feature>
<dbReference type="Gene3D" id="3.90.70.10">
    <property type="entry name" value="Cysteine proteinases"/>
    <property type="match status" value="1"/>
</dbReference>
<dbReference type="KEGG" id="hhy:Halhy_5220"/>
<dbReference type="PROSITE" id="PS50990">
    <property type="entry name" value="PEPTIDASE_C39"/>
    <property type="match status" value="1"/>
</dbReference>
<dbReference type="HOGENOM" id="CLU_000604_95_3_10"/>
<dbReference type="GO" id="GO:0006508">
    <property type="term" value="P:proteolysis"/>
    <property type="evidence" value="ECO:0007669"/>
    <property type="project" value="InterPro"/>
</dbReference>
<name>F4L5Y6_HALH1</name>
<feature type="domain" description="ABC transporter" evidence="12">
    <location>
        <begin position="488"/>
        <end position="724"/>
    </location>
</feature>
<evidence type="ECO:0000256" key="3">
    <source>
        <dbReference type="ARBA" id="ARBA00022475"/>
    </source>
</evidence>
<dbReference type="GO" id="GO:0140359">
    <property type="term" value="F:ABC-type transporter activity"/>
    <property type="evidence" value="ECO:0007669"/>
    <property type="project" value="InterPro"/>
</dbReference>
<keyword evidence="9 11" id="KW-0472">Membrane</keyword>
<dbReference type="Pfam" id="PF00005">
    <property type="entry name" value="ABC_tran"/>
    <property type="match status" value="1"/>
</dbReference>
<dbReference type="Gene3D" id="3.40.50.300">
    <property type="entry name" value="P-loop containing nucleotide triphosphate hydrolases"/>
    <property type="match status" value="1"/>
</dbReference>
<dbReference type="eggNOG" id="COG2274">
    <property type="taxonomic scope" value="Bacteria"/>
</dbReference>
<dbReference type="InterPro" id="IPR005074">
    <property type="entry name" value="Peptidase_C39"/>
</dbReference>
<dbReference type="GO" id="GO:0034040">
    <property type="term" value="F:ATPase-coupled lipid transmembrane transporter activity"/>
    <property type="evidence" value="ECO:0007669"/>
    <property type="project" value="TreeGrafter"/>
</dbReference>
<feature type="domain" description="Peptidase C39" evidence="14">
    <location>
        <begin position="11"/>
        <end position="131"/>
    </location>
</feature>
<keyword evidence="16" id="KW-1185">Reference proteome</keyword>
<dbReference type="AlphaFoldDB" id="F4L5Y6"/>
<dbReference type="Pfam" id="PF03412">
    <property type="entry name" value="Peptidase_C39"/>
    <property type="match status" value="1"/>
</dbReference>
<evidence type="ECO:0000256" key="10">
    <source>
        <dbReference type="ARBA" id="ARBA00043264"/>
    </source>
</evidence>
<dbReference type="PROSITE" id="PS50893">
    <property type="entry name" value="ABC_TRANSPORTER_2"/>
    <property type="match status" value="1"/>
</dbReference>
<feature type="transmembrane region" description="Helical" evidence="11">
    <location>
        <begin position="206"/>
        <end position="227"/>
    </location>
</feature>
<evidence type="ECO:0000259" key="12">
    <source>
        <dbReference type="PROSITE" id="PS50893"/>
    </source>
</evidence>
<evidence type="ECO:0000256" key="9">
    <source>
        <dbReference type="ARBA" id="ARBA00023136"/>
    </source>
</evidence>
<dbReference type="InterPro" id="IPR011527">
    <property type="entry name" value="ABC1_TM_dom"/>
</dbReference>
<evidence type="ECO:0000256" key="8">
    <source>
        <dbReference type="ARBA" id="ARBA00022989"/>
    </source>
</evidence>
<protein>
    <submittedName>
        <fullName evidence="15">Xenobiotic-transporting ATPase</fullName>
    </submittedName>
</protein>
<sequence length="730" mass="83844">MIYDGFPIYQQLDKMDCGATCLRMIARHYGRFYSLEYLRELSHVGRQGVTLLGISDAAEAVGMQTLAVETTFEQLSSVIPMPCVVHWENEHFVVIYRIYKNRVWIADPAKGRYQLDKEEFLRHWVIESDEAEPHGIVLLMQTTPEFYSRDGEKQNKGGIGYIAKYFRNYSNLVIQLCVGLFLGMLLQLIFPFLIRGVVDVGIGNRNLNFITLVLVAQGVLFLTQVLVEYIRTFILLHVGVRVNISLISDYLIKLTRLPIRFFDSRVTGDLLQRISDHERVQRFLSSTTLLSAFSFFNLLAFGIILAYWNVKVFLVFLIGTFVNFLWVSWFMQKRRDLDYRHFAQSSENQVNLMEMVNGMQEIKLYNAEKQKRWAWERGQARLFRTNMSELRVEQMQRAGAVAINEGKNLLIIYLIAQAVVNAQMTLGMLVAAQYIIGQLNSQINRLVDFLQSWQEASISMERINEIHLKEDEENPQEKMTILPETGDIVVDNLSFHYEGPNSPMVLKGVEFRIPKGKTTAIVGRSGSGKTTLLKLLLNFYEPNEGTIRVGDVLMRNLSNRIWREKCGVVMQEGYIFNDTIARNVALGDEIIDKEKLLRAVKVANIQSFIESLPMGYNTKIGSEGLGLSQGQKQRLYIARAVYKNPDYLFFDEATTALDVFNEMVIMENLNEYFRRKTLIIVAHRLSTVMNADNIIVLEDGEIVEQGTHSELTYLRGAYYQLVKNQLELGS</sequence>
<dbReference type="FunFam" id="3.40.50.300:FF:000299">
    <property type="entry name" value="ABC transporter ATP-binding protein/permease"/>
    <property type="match status" value="1"/>
</dbReference>
<dbReference type="SUPFAM" id="SSF52540">
    <property type="entry name" value="P-loop containing nucleoside triphosphate hydrolases"/>
    <property type="match status" value="1"/>
</dbReference>
<dbReference type="InterPro" id="IPR027417">
    <property type="entry name" value="P-loop_NTPase"/>
</dbReference>
<dbReference type="MEROPS" id="C39.001"/>
<organism evidence="15 16">
    <name type="scientific">Haliscomenobacter hydrossis (strain ATCC 27775 / DSM 1100 / LMG 10767 / O)</name>
    <dbReference type="NCBI Taxonomy" id="760192"/>
    <lineage>
        <taxon>Bacteria</taxon>
        <taxon>Pseudomonadati</taxon>
        <taxon>Bacteroidota</taxon>
        <taxon>Saprospiria</taxon>
        <taxon>Saprospirales</taxon>
        <taxon>Haliscomenobacteraceae</taxon>
        <taxon>Haliscomenobacter</taxon>
    </lineage>
</organism>
<dbReference type="GO" id="GO:0043213">
    <property type="term" value="P:bacteriocin transport"/>
    <property type="evidence" value="ECO:0007669"/>
    <property type="project" value="UniProtKB-KW"/>
</dbReference>
<dbReference type="Gene3D" id="1.20.1560.10">
    <property type="entry name" value="ABC transporter type 1, transmembrane domain"/>
    <property type="match status" value="1"/>
</dbReference>
<feature type="transmembrane region" description="Helical" evidence="11">
    <location>
        <begin position="283"/>
        <end position="307"/>
    </location>
</feature>
<dbReference type="PANTHER" id="PTHR24221:SF654">
    <property type="entry name" value="ATP-BINDING CASSETTE SUB-FAMILY B MEMBER 6"/>
    <property type="match status" value="1"/>
</dbReference>
<evidence type="ECO:0000313" key="15">
    <source>
        <dbReference type="EMBL" id="AEE53046.1"/>
    </source>
</evidence>
<dbReference type="PANTHER" id="PTHR24221">
    <property type="entry name" value="ATP-BINDING CASSETTE SUB-FAMILY B"/>
    <property type="match status" value="1"/>
</dbReference>
<evidence type="ECO:0000256" key="4">
    <source>
        <dbReference type="ARBA" id="ARBA00022692"/>
    </source>
</evidence>
<evidence type="ECO:0000256" key="6">
    <source>
        <dbReference type="ARBA" id="ARBA00022840"/>
    </source>
</evidence>
<keyword evidence="7" id="KW-0653">Protein transport</keyword>
<keyword evidence="3" id="KW-1003">Cell membrane</keyword>
<dbReference type="OrthoDB" id="1522160at2"/>
<proteinExistence type="predicted"/>
<accession>F4L5Y6</accession>
<dbReference type="GO" id="GO:0005524">
    <property type="term" value="F:ATP binding"/>
    <property type="evidence" value="ECO:0007669"/>
    <property type="project" value="UniProtKB-KW"/>
</dbReference>
<dbReference type="SMART" id="SM00382">
    <property type="entry name" value="AAA"/>
    <property type="match status" value="1"/>
</dbReference>
<dbReference type="CDD" id="cd02418">
    <property type="entry name" value="Peptidase_C39B"/>
    <property type="match status" value="1"/>
</dbReference>
<dbReference type="CDD" id="cd18571">
    <property type="entry name" value="ABC_6TM_peptidase_like"/>
    <property type="match status" value="1"/>
</dbReference>
<evidence type="ECO:0000256" key="2">
    <source>
        <dbReference type="ARBA" id="ARBA00022448"/>
    </source>
</evidence>
<dbReference type="Proteomes" id="UP000008461">
    <property type="component" value="Chromosome"/>
</dbReference>
<dbReference type="RefSeq" id="WP_013767581.1">
    <property type="nucleotide sequence ID" value="NC_015510.1"/>
</dbReference>
<reference key="2">
    <citation type="submission" date="2011-04" db="EMBL/GenBank/DDBJ databases">
        <title>Complete sequence of chromosome of Haliscomenobacter hydrossis DSM 1100.</title>
        <authorList>
            <consortium name="US DOE Joint Genome Institute (JGI-PGF)"/>
            <person name="Lucas S."/>
            <person name="Han J."/>
            <person name="Lapidus A."/>
            <person name="Bruce D."/>
            <person name="Goodwin L."/>
            <person name="Pitluck S."/>
            <person name="Peters L."/>
            <person name="Kyrpides N."/>
            <person name="Mavromatis K."/>
            <person name="Ivanova N."/>
            <person name="Ovchinnikova G."/>
            <person name="Pagani I."/>
            <person name="Daligault H."/>
            <person name="Detter J.C."/>
            <person name="Han C."/>
            <person name="Land M."/>
            <person name="Hauser L."/>
            <person name="Markowitz V."/>
            <person name="Cheng J.-F."/>
            <person name="Hugenholtz P."/>
            <person name="Woyke T."/>
            <person name="Wu D."/>
            <person name="Verbarg S."/>
            <person name="Frueling A."/>
            <person name="Brambilla E."/>
            <person name="Klenk H.-P."/>
            <person name="Eisen J.A."/>
        </authorList>
    </citation>
    <scope>NUCLEOTIDE SEQUENCE</scope>
    <source>
        <strain>DSM 1100</strain>
    </source>
</reference>
<dbReference type="STRING" id="760192.Halhy_5220"/>
<keyword evidence="10" id="KW-0080">Bacteriocin transport</keyword>
<keyword evidence="8 11" id="KW-1133">Transmembrane helix</keyword>
<keyword evidence="6" id="KW-0067">ATP-binding</keyword>
<dbReference type="InterPro" id="IPR003439">
    <property type="entry name" value="ABC_transporter-like_ATP-bd"/>
</dbReference>
<evidence type="ECO:0000256" key="1">
    <source>
        <dbReference type="ARBA" id="ARBA00004651"/>
    </source>
</evidence>
<evidence type="ECO:0000259" key="14">
    <source>
        <dbReference type="PROSITE" id="PS50990"/>
    </source>
</evidence>
<dbReference type="InterPro" id="IPR036640">
    <property type="entry name" value="ABC1_TM_sf"/>
</dbReference>
<dbReference type="InterPro" id="IPR003593">
    <property type="entry name" value="AAA+_ATPase"/>
</dbReference>
<feature type="transmembrane region" description="Helical" evidence="11">
    <location>
        <begin position="410"/>
        <end position="436"/>
    </location>
</feature>
<dbReference type="GO" id="GO:0016887">
    <property type="term" value="F:ATP hydrolysis activity"/>
    <property type="evidence" value="ECO:0007669"/>
    <property type="project" value="InterPro"/>
</dbReference>
<dbReference type="GO" id="GO:0015031">
    <property type="term" value="P:protein transport"/>
    <property type="evidence" value="ECO:0007669"/>
    <property type="project" value="UniProtKB-KW"/>
</dbReference>
<dbReference type="GO" id="GO:0005886">
    <property type="term" value="C:plasma membrane"/>
    <property type="evidence" value="ECO:0007669"/>
    <property type="project" value="UniProtKB-SubCell"/>
</dbReference>
<feature type="domain" description="ABC transmembrane type-1" evidence="13">
    <location>
        <begin position="174"/>
        <end position="455"/>
    </location>
</feature>
<keyword evidence="5" id="KW-0547">Nucleotide-binding</keyword>
<dbReference type="PROSITE" id="PS50929">
    <property type="entry name" value="ABC_TM1F"/>
    <property type="match status" value="1"/>
</dbReference>
<evidence type="ECO:0000259" key="13">
    <source>
        <dbReference type="PROSITE" id="PS50929"/>
    </source>
</evidence>
<evidence type="ECO:0000256" key="7">
    <source>
        <dbReference type="ARBA" id="ARBA00022927"/>
    </source>
</evidence>
<keyword evidence="4 11" id="KW-0812">Transmembrane</keyword>
<dbReference type="InterPro" id="IPR039421">
    <property type="entry name" value="Type_1_exporter"/>
</dbReference>
<evidence type="ECO:0000313" key="16">
    <source>
        <dbReference type="Proteomes" id="UP000008461"/>
    </source>
</evidence>
<dbReference type="EMBL" id="CP002691">
    <property type="protein sequence ID" value="AEE53046.1"/>
    <property type="molecule type" value="Genomic_DNA"/>
</dbReference>
<gene>
    <name evidence="15" type="ordered locus">Halhy_5220</name>
</gene>
<dbReference type="Pfam" id="PF00664">
    <property type="entry name" value="ABC_membrane"/>
    <property type="match status" value="1"/>
</dbReference>
<reference evidence="15 16" key="1">
    <citation type="journal article" date="2011" name="Stand. Genomic Sci.">
        <title>Complete genome sequence of Haliscomenobacter hydrossis type strain (O).</title>
        <authorList>
            <consortium name="US DOE Joint Genome Institute (JGI-PGF)"/>
            <person name="Daligault H."/>
            <person name="Lapidus A."/>
            <person name="Zeytun A."/>
            <person name="Nolan M."/>
            <person name="Lucas S."/>
            <person name="Del Rio T.G."/>
            <person name="Tice H."/>
            <person name="Cheng J.F."/>
            <person name="Tapia R."/>
            <person name="Han C."/>
            <person name="Goodwin L."/>
            <person name="Pitluck S."/>
            <person name="Liolios K."/>
            <person name="Pagani I."/>
            <person name="Ivanova N."/>
            <person name="Huntemann M."/>
            <person name="Mavromatis K."/>
            <person name="Mikhailova N."/>
            <person name="Pati A."/>
            <person name="Chen A."/>
            <person name="Palaniappan K."/>
            <person name="Land M."/>
            <person name="Hauser L."/>
            <person name="Brambilla E.M."/>
            <person name="Rohde M."/>
            <person name="Verbarg S."/>
            <person name="Goker M."/>
            <person name="Bristow J."/>
            <person name="Eisen J.A."/>
            <person name="Markowitz V."/>
            <person name="Hugenholtz P."/>
            <person name="Kyrpides N.C."/>
            <person name="Klenk H.P."/>
            <person name="Woyke T."/>
        </authorList>
    </citation>
    <scope>NUCLEOTIDE SEQUENCE [LARGE SCALE GENOMIC DNA]</scope>
    <source>
        <strain evidence="16">ATCC 27775 / DSM 1100 / LMG 10767 / O</strain>
    </source>
</reference>
<comment type="subcellular location">
    <subcellularLocation>
        <location evidence="1">Cell membrane</location>
        <topology evidence="1">Multi-pass membrane protein</topology>
    </subcellularLocation>
</comment>